<proteinExistence type="predicted"/>
<dbReference type="InterPro" id="IPR031348">
    <property type="entry name" value="PigL_N"/>
</dbReference>
<evidence type="ECO:0000313" key="2">
    <source>
        <dbReference type="EMBL" id="KAB8277130.1"/>
    </source>
</evidence>
<feature type="domain" description="Azaphilone pigments biosynthesis cluster protein L N-terminal" evidence="1">
    <location>
        <begin position="3"/>
        <end position="210"/>
    </location>
</feature>
<dbReference type="AlphaFoldDB" id="A0A5N6JFP4"/>
<organism evidence="2 3">
    <name type="scientific">Aspergillus minisclerotigenes</name>
    <dbReference type="NCBI Taxonomy" id="656917"/>
    <lineage>
        <taxon>Eukaryota</taxon>
        <taxon>Fungi</taxon>
        <taxon>Dikarya</taxon>
        <taxon>Ascomycota</taxon>
        <taxon>Pezizomycotina</taxon>
        <taxon>Eurotiomycetes</taxon>
        <taxon>Eurotiomycetidae</taxon>
        <taxon>Eurotiales</taxon>
        <taxon>Aspergillaceae</taxon>
        <taxon>Aspergillus</taxon>
        <taxon>Aspergillus subgen. Circumdati</taxon>
    </lineage>
</organism>
<protein>
    <recommendedName>
        <fullName evidence="1">Azaphilone pigments biosynthesis cluster protein L N-terminal domain-containing protein</fullName>
    </recommendedName>
</protein>
<dbReference type="EMBL" id="ML732773">
    <property type="protein sequence ID" value="KAB8277130.1"/>
    <property type="molecule type" value="Genomic_DNA"/>
</dbReference>
<evidence type="ECO:0000313" key="3">
    <source>
        <dbReference type="Proteomes" id="UP000326289"/>
    </source>
</evidence>
<accession>A0A5N6JFP4</accession>
<keyword evidence="3" id="KW-1185">Reference proteome</keyword>
<gene>
    <name evidence="2" type="ORF">BDV30DRAFT_234930</name>
</gene>
<reference evidence="2 3" key="1">
    <citation type="submission" date="2019-04" db="EMBL/GenBank/DDBJ databases">
        <title>Fungal friends and foes A comparative genomics study of 23 Aspergillus species from section Flavi.</title>
        <authorList>
            <consortium name="DOE Joint Genome Institute"/>
            <person name="Kjaerbolling I."/>
            <person name="Vesth T.C."/>
            <person name="Frisvad J.C."/>
            <person name="Nybo J.L."/>
            <person name="Theobald S."/>
            <person name="Kildgaard S."/>
            <person name="Petersen T.I."/>
            <person name="Kuo A."/>
            <person name="Sato A."/>
            <person name="Lyhne E.K."/>
            <person name="Kogle M.E."/>
            <person name="Wiebenga A."/>
            <person name="Kun R.S."/>
            <person name="Lubbers R.J."/>
            <person name="Makela M.R."/>
            <person name="Barry K."/>
            <person name="Chovatia M."/>
            <person name="Clum A."/>
            <person name="Daum C."/>
            <person name="Haridas S."/>
            <person name="He G."/>
            <person name="LaButti K."/>
            <person name="Lipzen A."/>
            <person name="Mondo S."/>
            <person name="Pangilinan J."/>
            <person name="Riley R."/>
            <person name="Salamov A."/>
            <person name="Simmons B.A."/>
            <person name="Magnuson J.K."/>
            <person name="Henrissat B."/>
            <person name="Mortensen U.H."/>
            <person name="Larsen T.O."/>
            <person name="De vries R.P."/>
            <person name="Grigoriev I.V."/>
            <person name="Machida M."/>
            <person name="Baker S.E."/>
            <person name="Andersen M.R."/>
        </authorList>
    </citation>
    <scope>NUCLEOTIDE SEQUENCE [LARGE SCALE GENOMIC DNA]</scope>
    <source>
        <strain evidence="2 3">CBS 117635</strain>
    </source>
</reference>
<evidence type="ECO:0000259" key="1">
    <source>
        <dbReference type="Pfam" id="PF17111"/>
    </source>
</evidence>
<sequence length="514" mass="57476">MTEPVSLASGLATLAIFALESTIKLYDTIKGFNSHLRRVRDFVETLEALNDVLGPLANIVSTNNDTNLTALEVPLLRCGEACEYFEKEIRRISSESREKHISYRDWARLRCMGNDMDGFQRLLLGYKLTIDIALIDVNLEKSNITYEKLDIYEDLVETTRAELEACREDIDRQLGASLTAERVEPNMHTSDLQVIQDDRLGIQKCIQICAQLSEHIDQIEPISKTRHNSPPITCDGWPESVTSAGLRECKKKLLSATTKLEERMQYLMECMVTESTNATTPEEYTNLTKMSDEWTTIRHCLNICSAADDRLQENICSIENYATGDGGQIIVSTNRKTIHGQNRGLGWRSTQIGGCRNDASVPRLLQNFAGVNGRRATNEGQNLTVNTLLPPNAAGEPSQFQERYGRGFPLTLNSDATPDGDSGWRDKPNLQGSDATAIEGMKYTIRGVRLFSELAYGRKVTGKGESIMVYDPKKNMGTRPFWENGDDPNKEETGKVPAGHRVRVIGATVKFTHE</sequence>
<dbReference type="Proteomes" id="UP000326289">
    <property type="component" value="Unassembled WGS sequence"/>
</dbReference>
<name>A0A5N6JFP4_9EURO</name>
<dbReference type="Pfam" id="PF17111">
    <property type="entry name" value="PigL_N"/>
    <property type="match status" value="1"/>
</dbReference>